<evidence type="ECO:0000313" key="2">
    <source>
        <dbReference type="Proteomes" id="UP000676310"/>
    </source>
</evidence>
<evidence type="ECO:0000313" key="1">
    <source>
        <dbReference type="EMBL" id="CAG5174754.1"/>
    </source>
</evidence>
<dbReference type="AlphaFoldDB" id="A0A8J2I400"/>
<comment type="caution">
    <text evidence="1">The sequence shown here is derived from an EMBL/GenBank/DDBJ whole genome shotgun (WGS) entry which is preliminary data.</text>
</comment>
<proteinExistence type="predicted"/>
<organism evidence="1 2">
    <name type="scientific">Alternaria atra</name>
    <dbReference type="NCBI Taxonomy" id="119953"/>
    <lineage>
        <taxon>Eukaryota</taxon>
        <taxon>Fungi</taxon>
        <taxon>Dikarya</taxon>
        <taxon>Ascomycota</taxon>
        <taxon>Pezizomycotina</taxon>
        <taxon>Dothideomycetes</taxon>
        <taxon>Pleosporomycetidae</taxon>
        <taxon>Pleosporales</taxon>
        <taxon>Pleosporineae</taxon>
        <taxon>Pleosporaceae</taxon>
        <taxon>Alternaria</taxon>
        <taxon>Alternaria sect. Ulocladioides</taxon>
    </lineage>
</organism>
<dbReference type="RefSeq" id="XP_043171418.1">
    <property type="nucleotide sequence ID" value="XM_043315483.1"/>
</dbReference>
<dbReference type="GeneID" id="67019900"/>
<gene>
    <name evidence="1" type="ORF">ALTATR162_LOCUS7855</name>
</gene>
<dbReference type="Proteomes" id="UP000676310">
    <property type="component" value="Unassembled WGS sequence"/>
</dbReference>
<accession>A0A8J2I400</accession>
<keyword evidence="2" id="KW-1185">Reference proteome</keyword>
<dbReference type="OrthoDB" id="3676375at2759"/>
<sequence>MTPAETHAAQEIPMYAMKHEPESNSSCRAVTPGPDAKERHLFLGPLRMIRRTGVALRQDDREQLFTFIDSYMSDSLHTVVERDGILPNVVYGVSIPMTDANWAKYSQLLAVFGFASGMHAMLAVGSDEFDNYTYVVDGTSAMHVEGWKVLASASEKKSRYDNAFIRAGKGLGDMWLRVELNTLVPSRILSSSELERSLS</sequence>
<protein>
    <submittedName>
        <fullName evidence="1">Uncharacterized protein</fullName>
    </submittedName>
</protein>
<reference evidence="1" key="1">
    <citation type="submission" date="2021-05" db="EMBL/GenBank/DDBJ databases">
        <authorList>
            <person name="Stam R."/>
        </authorList>
    </citation>
    <scope>NUCLEOTIDE SEQUENCE</scope>
    <source>
        <strain evidence="1">CS162</strain>
    </source>
</reference>
<name>A0A8J2I400_9PLEO</name>
<dbReference type="EMBL" id="CAJRGZ010000022">
    <property type="protein sequence ID" value="CAG5174754.1"/>
    <property type="molecule type" value="Genomic_DNA"/>
</dbReference>